<dbReference type="InterPro" id="IPR013666">
    <property type="entry name" value="PH_pln"/>
</dbReference>
<gene>
    <name evidence="4" type="ORF">PAHAL_5G055400</name>
</gene>
<feature type="compositionally biased region" description="Basic residues" evidence="1">
    <location>
        <begin position="74"/>
        <end position="101"/>
    </location>
</feature>
<dbReference type="InterPro" id="IPR008546">
    <property type="entry name" value="VAN3-bd-like_auxin_canal"/>
</dbReference>
<dbReference type="GO" id="GO:0010305">
    <property type="term" value="P:leaf vascular tissue pattern formation"/>
    <property type="evidence" value="ECO:0007669"/>
    <property type="project" value="TreeGrafter"/>
</dbReference>
<dbReference type="EMBL" id="CM008050">
    <property type="protein sequence ID" value="PVH37662.1"/>
    <property type="molecule type" value="Genomic_DNA"/>
</dbReference>
<feature type="domain" description="VAN3-binding protein-like auxin canalisation" evidence="2">
    <location>
        <begin position="19"/>
        <end position="53"/>
    </location>
</feature>
<accession>A0A2T8IJ19</accession>
<reference evidence="4" key="1">
    <citation type="submission" date="2018-04" db="EMBL/GenBank/DDBJ databases">
        <title>WGS assembly of Panicum hallii.</title>
        <authorList>
            <person name="Lovell J."/>
            <person name="Jenkins J."/>
            <person name="Lowry D."/>
            <person name="Mamidi S."/>
            <person name="Sreedasyam A."/>
            <person name="Weng X."/>
            <person name="Barry K."/>
            <person name="Bonette J."/>
            <person name="Campitelli B."/>
            <person name="Daum C."/>
            <person name="Gordon S."/>
            <person name="Gould B."/>
            <person name="Lipzen A."/>
            <person name="Macqueen A."/>
            <person name="Palacio-Mejia J."/>
            <person name="Plott C."/>
            <person name="Shakirov E."/>
            <person name="Shu S."/>
            <person name="Yoshinaga Y."/>
            <person name="Zane M."/>
            <person name="Rokhsar D."/>
            <person name="Grimwood J."/>
            <person name="Schmutz J."/>
            <person name="Juenger T."/>
        </authorList>
    </citation>
    <scope>NUCLEOTIDE SEQUENCE [LARGE SCALE GENOMIC DNA]</scope>
    <source>
        <strain evidence="4">FIL2</strain>
    </source>
</reference>
<dbReference type="GO" id="GO:0010087">
    <property type="term" value="P:phloem or xylem histogenesis"/>
    <property type="evidence" value="ECO:0007669"/>
    <property type="project" value="TreeGrafter"/>
</dbReference>
<evidence type="ECO:0000259" key="2">
    <source>
        <dbReference type="Pfam" id="PF05703"/>
    </source>
</evidence>
<dbReference type="Pfam" id="PF08458">
    <property type="entry name" value="PH_2"/>
    <property type="match status" value="1"/>
</dbReference>
<dbReference type="Pfam" id="PF05703">
    <property type="entry name" value="Auxin_canalis"/>
    <property type="match status" value="1"/>
</dbReference>
<dbReference type="PANTHER" id="PTHR31351:SF30">
    <property type="entry name" value="VAN3-BINDING PROTEIN-LIKE"/>
    <property type="match status" value="1"/>
</dbReference>
<dbReference type="Gramene" id="PVH37662">
    <property type="protein sequence ID" value="PVH37662"/>
    <property type="gene ID" value="PAHAL_5G055400"/>
</dbReference>
<dbReference type="AlphaFoldDB" id="A0A2T8IJ19"/>
<name>A0A2T8IJ19_9POAL</name>
<feature type="region of interest" description="Disordered" evidence="1">
    <location>
        <begin position="59"/>
        <end position="101"/>
    </location>
</feature>
<feature type="compositionally biased region" description="Basic and acidic residues" evidence="1">
    <location>
        <begin position="63"/>
        <end position="73"/>
    </location>
</feature>
<dbReference type="InterPro" id="IPR040269">
    <property type="entry name" value="VAB"/>
</dbReference>
<protein>
    <submittedName>
        <fullName evidence="4">Uncharacterized protein</fullName>
    </submittedName>
</protein>
<evidence type="ECO:0000259" key="3">
    <source>
        <dbReference type="Pfam" id="PF08458"/>
    </source>
</evidence>
<dbReference type="GO" id="GO:0009734">
    <property type="term" value="P:auxin-activated signaling pathway"/>
    <property type="evidence" value="ECO:0007669"/>
    <property type="project" value="TreeGrafter"/>
</dbReference>
<proteinExistence type="predicted"/>
<evidence type="ECO:0000256" key="1">
    <source>
        <dbReference type="SAM" id="MobiDB-lite"/>
    </source>
</evidence>
<dbReference type="Proteomes" id="UP000243499">
    <property type="component" value="Chromosome 5"/>
</dbReference>
<sequence length="245" mass="26154">MRAVLRGFLLSAVSLTGSQRRRKDELRLHSAQAHAAVSVAQLAAAVAGMVSVCELSQPAARDGGGDRRIDGRGARVRRRAGGHRLRRGRGDRRRQPGTRRVRPLRGAAALRIRAADVRGIGGDGNSISIRASIQKGTTLRVCLPCGRVRVRTAAIFLQGGTVVLRPGKKLLRGIFATHKDYEVLVVSSGGGGEAVVDGRRLFPLALSTPGGATVQLLFEHQAHGKAWTASVEGMLPQQKLKHPTN</sequence>
<evidence type="ECO:0000313" key="4">
    <source>
        <dbReference type="EMBL" id="PVH37662.1"/>
    </source>
</evidence>
<organism evidence="4">
    <name type="scientific">Panicum hallii</name>
    <dbReference type="NCBI Taxonomy" id="206008"/>
    <lineage>
        <taxon>Eukaryota</taxon>
        <taxon>Viridiplantae</taxon>
        <taxon>Streptophyta</taxon>
        <taxon>Embryophyta</taxon>
        <taxon>Tracheophyta</taxon>
        <taxon>Spermatophyta</taxon>
        <taxon>Magnoliopsida</taxon>
        <taxon>Liliopsida</taxon>
        <taxon>Poales</taxon>
        <taxon>Poaceae</taxon>
        <taxon>PACMAD clade</taxon>
        <taxon>Panicoideae</taxon>
        <taxon>Panicodae</taxon>
        <taxon>Paniceae</taxon>
        <taxon>Panicinae</taxon>
        <taxon>Panicum</taxon>
        <taxon>Panicum sect. Panicum</taxon>
    </lineage>
</organism>
<feature type="domain" description="Pleckstrin-like plant" evidence="3">
    <location>
        <begin position="139"/>
        <end position="237"/>
    </location>
</feature>
<dbReference type="PANTHER" id="PTHR31351">
    <property type="entry name" value="EXPRESSED PROTEIN"/>
    <property type="match status" value="1"/>
</dbReference>